<sequence length="162" mass="16591">PPARLPYKVGALVEAAAVARAAAAGAPWRSSPPSLLRRGQRTLRPASRLRYQGFPLASWAASSSHSSCAPGASSPGADVSARQSLGEPRAFVPGGISQPKGTCLRISAFSRPGCCASQSHRCGVQGRCAPAPGIAPGREGACQVRAAASFAITHHPRAFGLR</sequence>
<protein>
    <submittedName>
        <fullName evidence="2">Uncharacterized protein</fullName>
    </submittedName>
</protein>
<evidence type="ECO:0000313" key="2">
    <source>
        <dbReference type="EMBL" id="VTJ87202.1"/>
    </source>
</evidence>
<comment type="caution">
    <text evidence="2">The sequence shown here is derived from an EMBL/GenBank/DDBJ whole genome shotgun (WGS) entry which is preliminary data.</text>
</comment>
<gene>
    <name evidence="2" type="ORF">MONAX_5E036332</name>
</gene>
<proteinExistence type="predicted"/>
<evidence type="ECO:0000313" key="3">
    <source>
        <dbReference type="Proteomes" id="UP000335636"/>
    </source>
</evidence>
<feature type="compositionally biased region" description="Low complexity" evidence="1">
    <location>
        <begin position="61"/>
        <end position="77"/>
    </location>
</feature>
<organism evidence="2 3">
    <name type="scientific">Marmota monax</name>
    <name type="common">Woodchuck</name>
    <dbReference type="NCBI Taxonomy" id="9995"/>
    <lineage>
        <taxon>Eukaryota</taxon>
        <taxon>Metazoa</taxon>
        <taxon>Chordata</taxon>
        <taxon>Craniata</taxon>
        <taxon>Vertebrata</taxon>
        <taxon>Euteleostomi</taxon>
        <taxon>Mammalia</taxon>
        <taxon>Eutheria</taxon>
        <taxon>Euarchontoglires</taxon>
        <taxon>Glires</taxon>
        <taxon>Rodentia</taxon>
        <taxon>Sciuromorpha</taxon>
        <taxon>Sciuridae</taxon>
        <taxon>Xerinae</taxon>
        <taxon>Marmotini</taxon>
        <taxon>Marmota</taxon>
    </lineage>
</organism>
<dbReference type="Proteomes" id="UP000335636">
    <property type="component" value="Unassembled WGS sequence"/>
</dbReference>
<feature type="region of interest" description="Disordered" evidence="1">
    <location>
        <begin position="61"/>
        <end position="83"/>
    </location>
</feature>
<evidence type="ECO:0000256" key="1">
    <source>
        <dbReference type="SAM" id="MobiDB-lite"/>
    </source>
</evidence>
<reference evidence="2" key="1">
    <citation type="submission" date="2019-04" db="EMBL/GenBank/DDBJ databases">
        <authorList>
            <person name="Alioto T."/>
            <person name="Alioto T."/>
        </authorList>
    </citation>
    <scope>NUCLEOTIDE SEQUENCE [LARGE SCALE GENOMIC DNA]</scope>
</reference>
<accession>A0A5E4D1R7</accession>
<name>A0A5E4D1R7_MARMO</name>
<dbReference type="EMBL" id="CABDUW010002538">
    <property type="protein sequence ID" value="VTJ87202.1"/>
    <property type="molecule type" value="Genomic_DNA"/>
</dbReference>
<keyword evidence="3" id="KW-1185">Reference proteome</keyword>
<dbReference type="AlphaFoldDB" id="A0A5E4D1R7"/>
<feature type="non-terminal residue" evidence="2">
    <location>
        <position position="1"/>
    </location>
</feature>